<dbReference type="PANTHER" id="PTHR22911">
    <property type="entry name" value="ACYL-MALONYL CONDENSING ENZYME-RELATED"/>
    <property type="match status" value="1"/>
</dbReference>
<feature type="transmembrane region" description="Helical" evidence="2">
    <location>
        <begin position="263"/>
        <end position="284"/>
    </location>
</feature>
<dbReference type="EMBL" id="CADCWC010000186">
    <property type="protein sequence ID" value="CAA9533538.1"/>
    <property type="molecule type" value="Genomic_DNA"/>
</dbReference>
<dbReference type="SUPFAM" id="SSF103481">
    <property type="entry name" value="Multidrug resistance efflux transporter EmrE"/>
    <property type="match status" value="2"/>
</dbReference>
<dbReference type="Pfam" id="PF00892">
    <property type="entry name" value="EamA"/>
    <property type="match status" value="2"/>
</dbReference>
<protein>
    <recommendedName>
        <fullName evidence="3">EamA domain-containing protein</fullName>
    </recommendedName>
</protein>
<gene>
    <name evidence="4" type="ORF">AVDCRST_MAG79-1134</name>
</gene>
<sequence>MSARLGWQLAVAAVATAWGAVGLFVKGVTLDAAGIVTWRVALAAATVAALAGLVGHAALLRVPLGRRLLLAGATVLLAAHWWLFFETIKRSTVTVGVLFAYLAPVFLAALAPWLLRERLTRRSVGALLAALGGTLLVVGGAEPPSGLAVVLGLLTGLSYAVLIVLGKTLRREVSGVAVAFWQYGGVAVLLAPVALAGRGLEPASLRQLGALVVLGVVLTGLCGLLYVLALGNVPAQAIGILSYLEPVSAAVLAALVLDEAVGLRTVLGGLLVLAAGLVVVLQPAPASRPAAVRRRAVAGG</sequence>
<feature type="transmembrane region" description="Helical" evidence="2">
    <location>
        <begin position="208"/>
        <end position="230"/>
    </location>
</feature>
<feature type="transmembrane region" description="Helical" evidence="2">
    <location>
        <begin position="67"/>
        <end position="85"/>
    </location>
</feature>
<dbReference type="InterPro" id="IPR037185">
    <property type="entry name" value="EmrE-like"/>
</dbReference>
<dbReference type="GO" id="GO:0016020">
    <property type="term" value="C:membrane"/>
    <property type="evidence" value="ECO:0007669"/>
    <property type="project" value="InterPro"/>
</dbReference>
<feature type="transmembrane region" description="Helical" evidence="2">
    <location>
        <begin position="237"/>
        <end position="257"/>
    </location>
</feature>
<feature type="transmembrane region" description="Helical" evidence="2">
    <location>
        <begin position="35"/>
        <end position="60"/>
    </location>
</feature>
<feature type="transmembrane region" description="Helical" evidence="2">
    <location>
        <begin position="147"/>
        <end position="166"/>
    </location>
</feature>
<proteinExistence type="inferred from homology"/>
<feature type="domain" description="EamA" evidence="3">
    <location>
        <begin position="7"/>
        <end position="138"/>
    </location>
</feature>
<evidence type="ECO:0000259" key="3">
    <source>
        <dbReference type="Pfam" id="PF00892"/>
    </source>
</evidence>
<accession>A0A6J4TVU1</accession>
<evidence type="ECO:0000256" key="2">
    <source>
        <dbReference type="SAM" id="Phobius"/>
    </source>
</evidence>
<keyword evidence="2" id="KW-1133">Transmembrane helix</keyword>
<evidence type="ECO:0000313" key="4">
    <source>
        <dbReference type="EMBL" id="CAA9533538.1"/>
    </source>
</evidence>
<keyword evidence="2" id="KW-0472">Membrane</keyword>
<evidence type="ECO:0000256" key="1">
    <source>
        <dbReference type="ARBA" id="ARBA00007362"/>
    </source>
</evidence>
<keyword evidence="2" id="KW-0812">Transmembrane</keyword>
<name>A0A6J4TVU1_9ACTN</name>
<feature type="domain" description="EamA" evidence="3">
    <location>
        <begin position="148"/>
        <end position="280"/>
    </location>
</feature>
<dbReference type="InterPro" id="IPR000620">
    <property type="entry name" value="EamA_dom"/>
</dbReference>
<dbReference type="AlphaFoldDB" id="A0A6J4TVU1"/>
<feature type="transmembrane region" description="Helical" evidence="2">
    <location>
        <begin position="124"/>
        <end position="141"/>
    </location>
</feature>
<feature type="transmembrane region" description="Helical" evidence="2">
    <location>
        <begin position="91"/>
        <end position="115"/>
    </location>
</feature>
<feature type="transmembrane region" description="Helical" evidence="2">
    <location>
        <begin position="173"/>
        <end position="196"/>
    </location>
</feature>
<organism evidence="4">
    <name type="scientific">uncultured Thermoleophilia bacterium</name>
    <dbReference type="NCBI Taxonomy" id="1497501"/>
    <lineage>
        <taxon>Bacteria</taxon>
        <taxon>Bacillati</taxon>
        <taxon>Actinomycetota</taxon>
        <taxon>Thermoleophilia</taxon>
        <taxon>environmental samples</taxon>
    </lineage>
</organism>
<comment type="similarity">
    <text evidence="1">Belongs to the EamA transporter family.</text>
</comment>
<reference evidence="4" key="1">
    <citation type="submission" date="2020-02" db="EMBL/GenBank/DDBJ databases">
        <authorList>
            <person name="Meier V. D."/>
        </authorList>
    </citation>
    <scope>NUCLEOTIDE SEQUENCE</scope>
    <source>
        <strain evidence="4">AVDCRST_MAG79</strain>
    </source>
</reference>